<name>A0A8H7PCA2_9APHY</name>
<dbReference type="InterPro" id="IPR004045">
    <property type="entry name" value="Glutathione_S-Trfase_N"/>
</dbReference>
<comment type="caution">
    <text evidence="2">The sequence shown here is derived from an EMBL/GenBank/DDBJ whole genome shotgun (WGS) entry which is preliminary data.</text>
</comment>
<dbReference type="InterPro" id="IPR036249">
    <property type="entry name" value="Thioredoxin-like_sf"/>
</dbReference>
<proteinExistence type="predicted"/>
<reference evidence="2" key="1">
    <citation type="submission" date="2020-11" db="EMBL/GenBank/DDBJ databases">
        <authorList>
            <person name="Koelle M."/>
            <person name="Horta M.A.C."/>
            <person name="Nowrousian M."/>
            <person name="Ohm R.A."/>
            <person name="Benz P."/>
            <person name="Pilgard A."/>
        </authorList>
    </citation>
    <scope>NUCLEOTIDE SEQUENCE</scope>
    <source>
        <strain evidence="2">FPRL280</strain>
    </source>
</reference>
<evidence type="ECO:0000259" key="1">
    <source>
        <dbReference type="Pfam" id="PF13409"/>
    </source>
</evidence>
<gene>
    <name evidence="2" type="ORF">IEO21_00391</name>
</gene>
<dbReference type="SUPFAM" id="SSF52833">
    <property type="entry name" value="Thioredoxin-like"/>
    <property type="match status" value="1"/>
</dbReference>
<reference evidence="2" key="2">
    <citation type="journal article" name="Front. Microbiol.">
        <title>Degradative Capacity of Two Strains of Rhodonia placenta: From Phenotype to Genotype.</title>
        <authorList>
            <person name="Kolle M."/>
            <person name="Horta M.A.C."/>
            <person name="Nowrousian M."/>
            <person name="Ohm R.A."/>
            <person name="Benz J.P."/>
            <person name="Pilgard A."/>
        </authorList>
    </citation>
    <scope>NUCLEOTIDE SEQUENCE</scope>
    <source>
        <strain evidence="2">FPRL280</strain>
    </source>
</reference>
<dbReference type="Gene3D" id="3.40.30.10">
    <property type="entry name" value="Glutaredoxin"/>
    <property type="match status" value="1"/>
</dbReference>
<sequence>MSKVLSKVSSPVRRLFTKRQPAVLYVFGLSVWSAVPELAVEEVGYPSGAIEKKVVNLVEGANFTPEFLHLNPKATLPTLQVDGKVLTDTATVTAWIVKHGQKKVIPGTQFIAKLHEDKYDPNFPLLLVRNEDELKAASSGFPLTFVQNRQDALEKYSKTPEAAAFKQFYEEKIASNGSVLAIYKGEAPEDAKAAFFKQSTEHWETISAFIVNDLPSLLPESTFLGGAIPGEDDFHLGGWLARLVHIAGGKIGKDGINALEKETKQPIPEKVVAYWASWNERPSWQKVYAEGLH</sequence>
<dbReference type="EMBL" id="JADOXO010000002">
    <property type="protein sequence ID" value="KAF9821961.1"/>
    <property type="molecule type" value="Genomic_DNA"/>
</dbReference>
<organism evidence="2 3">
    <name type="scientific">Rhodonia placenta</name>
    <dbReference type="NCBI Taxonomy" id="104341"/>
    <lineage>
        <taxon>Eukaryota</taxon>
        <taxon>Fungi</taxon>
        <taxon>Dikarya</taxon>
        <taxon>Basidiomycota</taxon>
        <taxon>Agaricomycotina</taxon>
        <taxon>Agaricomycetes</taxon>
        <taxon>Polyporales</taxon>
        <taxon>Adustoporiaceae</taxon>
        <taxon>Rhodonia</taxon>
    </lineage>
</organism>
<evidence type="ECO:0000313" key="3">
    <source>
        <dbReference type="Proteomes" id="UP000639403"/>
    </source>
</evidence>
<dbReference type="Proteomes" id="UP000639403">
    <property type="component" value="Unassembled WGS sequence"/>
</dbReference>
<accession>A0A8H7PCA2</accession>
<dbReference type="Pfam" id="PF13409">
    <property type="entry name" value="GST_N_2"/>
    <property type="match status" value="1"/>
</dbReference>
<protein>
    <recommendedName>
        <fullName evidence="1">GST N-terminal domain-containing protein</fullName>
    </recommendedName>
</protein>
<feature type="domain" description="GST N-terminal" evidence="1">
    <location>
        <begin position="55"/>
        <end position="96"/>
    </location>
</feature>
<evidence type="ECO:0000313" key="2">
    <source>
        <dbReference type="EMBL" id="KAF9821961.1"/>
    </source>
</evidence>
<dbReference type="AlphaFoldDB" id="A0A8H7PCA2"/>